<accession>A0A371D980</accession>
<organism evidence="1 2">
    <name type="scientific">Lentinus brumalis</name>
    <dbReference type="NCBI Taxonomy" id="2498619"/>
    <lineage>
        <taxon>Eukaryota</taxon>
        <taxon>Fungi</taxon>
        <taxon>Dikarya</taxon>
        <taxon>Basidiomycota</taxon>
        <taxon>Agaricomycotina</taxon>
        <taxon>Agaricomycetes</taxon>
        <taxon>Polyporales</taxon>
        <taxon>Polyporaceae</taxon>
        <taxon>Lentinus</taxon>
    </lineage>
</organism>
<sequence>MAPGNYSRLRILISGPFLESCRQLCANLRPLTHHGLKMTLTWDEVGETVAACRCRVRNVLEARASFAEQPSSPFCLPLPPTCLDASSTALPRRNTSGWLTLCSKFMRPHTPAASGWHTRCMCESLLSHPCTALRRAMLSFPLFYASLRPLAPGTTTPASTPTSPLSVARPLSILQKSAYRVWILQSA</sequence>
<reference evidence="1 2" key="1">
    <citation type="journal article" date="2018" name="Biotechnol. Biofuels">
        <title>Integrative visual omics of the white-rot fungus Polyporus brumalis exposes the biotechnological potential of its oxidative enzymes for delignifying raw plant biomass.</title>
        <authorList>
            <person name="Miyauchi S."/>
            <person name="Rancon A."/>
            <person name="Drula E."/>
            <person name="Hage H."/>
            <person name="Chaduli D."/>
            <person name="Favel A."/>
            <person name="Grisel S."/>
            <person name="Henrissat B."/>
            <person name="Herpoel-Gimbert I."/>
            <person name="Ruiz-Duenas F.J."/>
            <person name="Chevret D."/>
            <person name="Hainaut M."/>
            <person name="Lin J."/>
            <person name="Wang M."/>
            <person name="Pangilinan J."/>
            <person name="Lipzen A."/>
            <person name="Lesage-Meessen L."/>
            <person name="Navarro D."/>
            <person name="Riley R."/>
            <person name="Grigoriev I.V."/>
            <person name="Zhou S."/>
            <person name="Raouche S."/>
            <person name="Rosso M.N."/>
        </authorList>
    </citation>
    <scope>NUCLEOTIDE SEQUENCE [LARGE SCALE GENOMIC DNA]</scope>
    <source>
        <strain evidence="1 2">BRFM 1820</strain>
    </source>
</reference>
<name>A0A371D980_9APHY</name>
<dbReference type="Proteomes" id="UP000256964">
    <property type="component" value="Unassembled WGS sequence"/>
</dbReference>
<evidence type="ECO:0000313" key="2">
    <source>
        <dbReference type="Proteomes" id="UP000256964"/>
    </source>
</evidence>
<evidence type="ECO:0000313" key="1">
    <source>
        <dbReference type="EMBL" id="RDX49087.1"/>
    </source>
</evidence>
<gene>
    <name evidence="1" type="ORF">OH76DRAFT_554832</name>
</gene>
<keyword evidence="2" id="KW-1185">Reference proteome</keyword>
<dbReference type="EMBL" id="KZ857407">
    <property type="protein sequence ID" value="RDX49087.1"/>
    <property type="molecule type" value="Genomic_DNA"/>
</dbReference>
<proteinExistence type="predicted"/>
<dbReference type="AlphaFoldDB" id="A0A371D980"/>
<protein>
    <submittedName>
        <fullName evidence="1">Uncharacterized protein</fullName>
    </submittedName>
</protein>